<dbReference type="Gene3D" id="3.40.50.300">
    <property type="entry name" value="P-loop containing nucleotide triphosphate hydrolases"/>
    <property type="match status" value="1"/>
</dbReference>
<dbReference type="Pfam" id="PF00005">
    <property type="entry name" value="ABC_tran"/>
    <property type="match status" value="1"/>
</dbReference>
<dbReference type="GO" id="GO:0005524">
    <property type="term" value="F:ATP binding"/>
    <property type="evidence" value="ECO:0007669"/>
    <property type="project" value="UniProtKB-KW"/>
</dbReference>
<evidence type="ECO:0000256" key="11">
    <source>
        <dbReference type="SAM" id="MobiDB-lite"/>
    </source>
</evidence>
<keyword evidence="8 15" id="KW-0067">ATP-binding</keyword>
<feature type="domain" description="ABC transporter" evidence="13">
    <location>
        <begin position="368"/>
        <end position="607"/>
    </location>
</feature>
<proteinExistence type="inferred from homology"/>
<feature type="region of interest" description="Disordered" evidence="11">
    <location>
        <begin position="607"/>
        <end position="630"/>
    </location>
</feature>
<dbReference type="PROSITE" id="PS00211">
    <property type="entry name" value="ABC_TRANSPORTER_1"/>
    <property type="match status" value="1"/>
</dbReference>
<evidence type="ECO:0000256" key="8">
    <source>
        <dbReference type="ARBA" id="ARBA00022840"/>
    </source>
</evidence>
<dbReference type="GO" id="GO:0034040">
    <property type="term" value="F:ATPase-coupled lipid transmembrane transporter activity"/>
    <property type="evidence" value="ECO:0007669"/>
    <property type="project" value="TreeGrafter"/>
</dbReference>
<feature type="transmembrane region" description="Helical" evidence="12">
    <location>
        <begin position="163"/>
        <end position="183"/>
    </location>
</feature>
<name>A0A6L6VKA3_AGRVI</name>
<keyword evidence="5" id="KW-0762">Sugar transport</keyword>
<comment type="similarity">
    <text evidence="2">Belongs to the ABC transporter superfamily.</text>
</comment>
<dbReference type="InterPro" id="IPR017871">
    <property type="entry name" value="ABC_transporter-like_CS"/>
</dbReference>
<feature type="transmembrane region" description="Helical" evidence="12">
    <location>
        <begin position="51"/>
        <end position="76"/>
    </location>
</feature>
<keyword evidence="3" id="KW-0813">Transport</keyword>
<evidence type="ECO:0000256" key="1">
    <source>
        <dbReference type="ARBA" id="ARBA00004651"/>
    </source>
</evidence>
<dbReference type="InterPro" id="IPR003593">
    <property type="entry name" value="AAA+_ATPase"/>
</dbReference>
<comment type="subcellular location">
    <subcellularLocation>
        <location evidence="1">Cell membrane</location>
        <topology evidence="1">Multi-pass membrane protein</topology>
    </subcellularLocation>
</comment>
<evidence type="ECO:0000256" key="6">
    <source>
        <dbReference type="ARBA" id="ARBA00022692"/>
    </source>
</evidence>
<evidence type="ECO:0000256" key="5">
    <source>
        <dbReference type="ARBA" id="ARBA00022597"/>
    </source>
</evidence>
<dbReference type="PANTHER" id="PTHR24221">
    <property type="entry name" value="ATP-BINDING CASSETTE SUB-FAMILY B"/>
    <property type="match status" value="1"/>
</dbReference>
<evidence type="ECO:0000313" key="15">
    <source>
        <dbReference type="EMBL" id="MUZ76233.1"/>
    </source>
</evidence>
<dbReference type="Proteomes" id="UP000477951">
    <property type="component" value="Unassembled WGS sequence"/>
</dbReference>
<dbReference type="PROSITE" id="PS50929">
    <property type="entry name" value="ABC_TM1F"/>
    <property type="match status" value="1"/>
</dbReference>
<comment type="caution">
    <text evidence="15">The sequence shown here is derived from an EMBL/GenBank/DDBJ whole genome shotgun (WGS) entry which is preliminary data.</text>
</comment>
<dbReference type="InterPro" id="IPR003439">
    <property type="entry name" value="ABC_transporter-like_ATP-bd"/>
</dbReference>
<sequence length="630" mass="69048">MKPYLLTNVFRQLVAYIQRSVEITPDSDEISLPADLRSFFLFFLRQARQPLFAILVLGTVTAVIDALIPAVIAFFIKSSLQDSTYSLGLVAPIVVLFTLIHPTVSTMQRILTNHAISANLPTLVRWQSHAHIARQPLSFFHSDLSGRLASRVLQTGPALRDTVVTAITSVWYILIFGSSAILLLARADIFLAAPALIWSIIYIFLLRHFLPRLREHSREMSTMRSLVTARLIDTYANIQTIKLYSEAGAENSFVKDGLRGHNETYQRLLAQNSIFSGCLAFLNGALIGTTLVLAIWLAKKGSVDPSQFALVIPLVWHIAVASVSVTQQMSSIFENIGIVQEGIRSIAQPLPEQKASPLETIDRSNLHITFNDVSFSYPSSGALLQSVSFSLPPGKRLAIVGPSGAGKSTIIQLLLRLYTPDTGNILIGDRPVSEIALGSLRSTIAVVSQDTSILSRSILDNIRFGRREASPEEVAEAAFLAGASSFIAELCDDKGRRGYEAHVGERGVKLSGGQKQRLALARALLKNAPILILDEATSGLDVLTEAGLRARLEQHFLGKSVVAIAHRLETIAAYDEILVLDAGRVTERGRHTDLLARRGTYWAMWNEQSSPQNEATTMATGTNTRHDQIN</sequence>
<dbReference type="SUPFAM" id="SSF52540">
    <property type="entry name" value="P-loop containing nucleoside triphosphate hydrolases"/>
    <property type="match status" value="1"/>
</dbReference>
<reference evidence="15 16" key="1">
    <citation type="submission" date="2019-12" db="EMBL/GenBank/DDBJ databases">
        <title>Whole-genome sequencing of Allorhizobium vitis.</title>
        <authorList>
            <person name="Gan H.M."/>
            <person name="Szegedi E."/>
            <person name="Burr T."/>
            <person name="Savka M.A."/>
        </authorList>
    </citation>
    <scope>NUCLEOTIDE SEQUENCE [LARGE SCALE GENOMIC DNA]</scope>
    <source>
        <strain evidence="15 16">CG516</strain>
    </source>
</reference>
<evidence type="ECO:0000256" key="7">
    <source>
        <dbReference type="ARBA" id="ARBA00022741"/>
    </source>
</evidence>
<evidence type="ECO:0000259" key="13">
    <source>
        <dbReference type="PROSITE" id="PS50893"/>
    </source>
</evidence>
<dbReference type="EMBL" id="WPHR01000058">
    <property type="protein sequence ID" value="MUZ76233.1"/>
    <property type="molecule type" value="Genomic_DNA"/>
</dbReference>
<dbReference type="InterPro" id="IPR039421">
    <property type="entry name" value="Type_1_exporter"/>
</dbReference>
<dbReference type="InterPro" id="IPR036640">
    <property type="entry name" value="ABC1_TM_sf"/>
</dbReference>
<dbReference type="GO" id="GO:0140359">
    <property type="term" value="F:ABC-type transporter activity"/>
    <property type="evidence" value="ECO:0007669"/>
    <property type="project" value="InterPro"/>
</dbReference>
<dbReference type="PANTHER" id="PTHR24221:SF203">
    <property type="entry name" value="ATP-BINDING_PERMEASE FUSION ABC TRANSPORTER-RELATED"/>
    <property type="match status" value="1"/>
</dbReference>
<keyword evidence="4" id="KW-1003">Cell membrane</keyword>
<dbReference type="AlphaFoldDB" id="A0A6L6VKA3"/>
<protein>
    <submittedName>
        <fullName evidence="15">ATP-binding cassette domain-containing protein</fullName>
    </submittedName>
</protein>
<evidence type="ECO:0000256" key="4">
    <source>
        <dbReference type="ARBA" id="ARBA00022475"/>
    </source>
</evidence>
<evidence type="ECO:0000313" key="16">
    <source>
        <dbReference type="Proteomes" id="UP000477951"/>
    </source>
</evidence>
<evidence type="ECO:0000256" key="9">
    <source>
        <dbReference type="ARBA" id="ARBA00022989"/>
    </source>
</evidence>
<dbReference type="GO" id="GO:0005886">
    <property type="term" value="C:plasma membrane"/>
    <property type="evidence" value="ECO:0007669"/>
    <property type="project" value="UniProtKB-SubCell"/>
</dbReference>
<gene>
    <name evidence="15" type="ORF">GOZ90_26775</name>
</gene>
<dbReference type="InterPro" id="IPR027417">
    <property type="entry name" value="P-loop_NTPase"/>
</dbReference>
<organism evidence="15 16">
    <name type="scientific">Agrobacterium vitis</name>
    <name type="common">Rhizobium vitis</name>
    <dbReference type="NCBI Taxonomy" id="373"/>
    <lineage>
        <taxon>Bacteria</taxon>
        <taxon>Pseudomonadati</taxon>
        <taxon>Pseudomonadota</taxon>
        <taxon>Alphaproteobacteria</taxon>
        <taxon>Hyphomicrobiales</taxon>
        <taxon>Rhizobiaceae</taxon>
        <taxon>Rhizobium/Agrobacterium group</taxon>
        <taxon>Agrobacterium</taxon>
    </lineage>
</organism>
<dbReference type="Gene3D" id="1.20.1560.10">
    <property type="entry name" value="ABC transporter type 1, transmembrane domain"/>
    <property type="match status" value="1"/>
</dbReference>
<dbReference type="PROSITE" id="PS50893">
    <property type="entry name" value="ABC_TRANSPORTER_2"/>
    <property type="match status" value="1"/>
</dbReference>
<dbReference type="InterPro" id="IPR011527">
    <property type="entry name" value="ABC1_TM_dom"/>
</dbReference>
<keyword evidence="6 12" id="KW-0812">Transmembrane</keyword>
<feature type="transmembrane region" description="Helical" evidence="12">
    <location>
        <begin position="82"/>
        <end position="100"/>
    </location>
</feature>
<dbReference type="Pfam" id="PF00664">
    <property type="entry name" value="ABC_membrane"/>
    <property type="match status" value="1"/>
</dbReference>
<keyword evidence="7" id="KW-0547">Nucleotide-binding</keyword>
<dbReference type="RefSeq" id="WP_156616681.1">
    <property type="nucleotide sequence ID" value="NZ_WPHR01000058.1"/>
</dbReference>
<feature type="compositionally biased region" description="Polar residues" evidence="11">
    <location>
        <begin position="607"/>
        <end position="623"/>
    </location>
</feature>
<keyword evidence="10 12" id="KW-0472">Membrane</keyword>
<keyword evidence="9 12" id="KW-1133">Transmembrane helix</keyword>
<feature type="transmembrane region" description="Helical" evidence="12">
    <location>
        <begin position="189"/>
        <end position="210"/>
    </location>
</feature>
<evidence type="ECO:0000259" key="14">
    <source>
        <dbReference type="PROSITE" id="PS50929"/>
    </source>
</evidence>
<evidence type="ECO:0000256" key="2">
    <source>
        <dbReference type="ARBA" id="ARBA00005417"/>
    </source>
</evidence>
<dbReference type="SMART" id="SM00382">
    <property type="entry name" value="AAA"/>
    <property type="match status" value="1"/>
</dbReference>
<feature type="domain" description="ABC transmembrane type-1" evidence="14">
    <location>
        <begin position="52"/>
        <end position="334"/>
    </location>
</feature>
<dbReference type="FunFam" id="3.40.50.300:FF:000221">
    <property type="entry name" value="Multidrug ABC transporter ATP-binding protein"/>
    <property type="match status" value="1"/>
</dbReference>
<feature type="transmembrane region" description="Helical" evidence="12">
    <location>
        <begin position="274"/>
        <end position="296"/>
    </location>
</feature>
<evidence type="ECO:0000256" key="12">
    <source>
        <dbReference type="SAM" id="Phobius"/>
    </source>
</evidence>
<evidence type="ECO:0000256" key="10">
    <source>
        <dbReference type="ARBA" id="ARBA00023136"/>
    </source>
</evidence>
<evidence type="ECO:0000256" key="3">
    <source>
        <dbReference type="ARBA" id="ARBA00022448"/>
    </source>
</evidence>
<dbReference type="SUPFAM" id="SSF90123">
    <property type="entry name" value="ABC transporter transmembrane region"/>
    <property type="match status" value="1"/>
</dbReference>
<dbReference type="GO" id="GO:0016887">
    <property type="term" value="F:ATP hydrolysis activity"/>
    <property type="evidence" value="ECO:0007669"/>
    <property type="project" value="InterPro"/>
</dbReference>
<accession>A0A6L6VKA3</accession>